<evidence type="ECO:0000256" key="1">
    <source>
        <dbReference type="ARBA" id="ARBA00004496"/>
    </source>
</evidence>
<gene>
    <name evidence="13" type="ORF">FHS44_000060</name>
</gene>
<dbReference type="GO" id="GO:0005737">
    <property type="term" value="C:cytoplasm"/>
    <property type="evidence" value="ECO:0007669"/>
    <property type="project" value="UniProtKB-SubCell"/>
</dbReference>
<evidence type="ECO:0000256" key="7">
    <source>
        <dbReference type="ARBA" id="ARBA00022679"/>
    </source>
</evidence>
<evidence type="ECO:0000256" key="6">
    <source>
        <dbReference type="ARBA" id="ARBA00022603"/>
    </source>
</evidence>
<proteinExistence type="inferred from homology"/>
<evidence type="ECO:0000256" key="5">
    <source>
        <dbReference type="ARBA" id="ARBA00022490"/>
    </source>
</evidence>
<evidence type="ECO:0000256" key="4">
    <source>
        <dbReference type="ARBA" id="ARBA00013346"/>
    </source>
</evidence>
<dbReference type="InterPro" id="IPR000682">
    <property type="entry name" value="PCMT"/>
</dbReference>
<protein>
    <recommendedName>
        <fullName evidence="4">Protein-L-isoaspartate O-methyltransferase</fullName>
        <ecNumber evidence="3">2.1.1.77</ecNumber>
    </recommendedName>
    <alternativeName>
        <fullName evidence="11">L-isoaspartyl protein carboxyl methyltransferase</fullName>
    </alternativeName>
    <alternativeName>
        <fullName evidence="9">Protein L-isoaspartyl methyltransferase</fullName>
    </alternativeName>
    <alternativeName>
        <fullName evidence="10">Protein-beta-aspartate methyltransferase</fullName>
    </alternativeName>
</protein>
<dbReference type="RefSeq" id="WP_221460268.1">
    <property type="nucleotide sequence ID" value="NZ_JACHJP010000001.1"/>
</dbReference>
<keyword evidence="14" id="KW-1185">Reference proteome</keyword>
<comment type="caution">
    <text evidence="13">The sequence shown here is derived from an EMBL/GenBank/DDBJ whole genome shotgun (WGS) entry which is preliminary data.</text>
</comment>
<dbReference type="Gene3D" id="3.40.50.150">
    <property type="entry name" value="Vaccinia Virus protein VP39"/>
    <property type="match status" value="1"/>
</dbReference>
<evidence type="ECO:0000256" key="10">
    <source>
        <dbReference type="ARBA" id="ARBA00031323"/>
    </source>
</evidence>
<evidence type="ECO:0000256" key="3">
    <source>
        <dbReference type="ARBA" id="ARBA00011890"/>
    </source>
</evidence>
<evidence type="ECO:0000256" key="12">
    <source>
        <dbReference type="SAM" id="MobiDB-lite"/>
    </source>
</evidence>
<keyword evidence="5" id="KW-0963">Cytoplasm</keyword>
<dbReference type="EMBL" id="JACHJP010000001">
    <property type="protein sequence ID" value="MBB4912988.1"/>
    <property type="molecule type" value="Genomic_DNA"/>
</dbReference>
<evidence type="ECO:0000256" key="8">
    <source>
        <dbReference type="ARBA" id="ARBA00022691"/>
    </source>
</evidence>
<feature type="region of interest" description="Disordered" evidence="12">
    <location>
        <begin position="71"/>
        <end position="92"/>
    </location>
</feature>
<evidence type="ECO:0000313" key="13">
    <source>
        <dbReference type="EMBL" id="MBB4912988.1"/>
    </source>
</evidence>
<dbReference type="CDD" id="cd02440">
    <property type="entry name" value="AdoMet_MTases"/>
    <property type="match status" value="1"/>
</dbReference>
<keyword evidence="6 13" id="KW-0489">Methyltransferase</keyword>
<dbReference type="EC" id="2.1.1.77" evidence="3"/>
<evidence type="ECO:0000313" key="14">
    <source>
        <dbReference type="Proteomes" id="UP000552644"/>
    </source>
</evidence>
<accession>A0A7W7VJY1</accession>
<evidence type="ECO:0000256" key="2">
    <source>
        <dbReference type="ARBA" id="ARBA00005369"/>
    </source>
</evidence>
<organism evidence="13 14">
    <name type="scientific">Streptosporangium saharense</name>
    <dbReference type="NCBI Taxonomy" id="1706840"/>
    <lineage>
        <taxon>Bacteria</taxon>
        <taxon>Bacillati</taxon>
        <taxon>Actinomycetota</taxon>
        <taxon>Actinomycetes</taxon>
        <taxon>Streptosporangiales</taxon>
        <taxon>Streptosporangiaceae</taxon>
        <taxon>Streptosporangium</taxon>
    </lineage>
</organism>
<dbReference type="GO" id="GO:0004719">
    <property type="term" value="F:protein-L-isoaspartate (D-aspartate) O-methyltransferase activity"/>
    <property type="evidence" value="ECO:0007669"/>
    <property type="project" value="UniProtKB-EC"/>
</dbReference>
<dbReference type="PANTHER" id="PTHR11579">
    <property type="entry name" value="PROTEIN-L-ISOASPARTATE O-METHYLTRANSFERASE"/>
    <property type="match status" value="1"/>
</dbReference>
<keyword evidence="7 13" id="KW-0808">Transferase</keyword>
<name>A0A7W7VJY1_9ACTN</name>
<dbReference type="InterPro" id="IPR029063">
    <property type="entry name" value="SAM-dependent_MTases_sf"/>
</dbReference>
<evidence type="ECO:0000256" key="11">
    <source>
        <dbReference type="ARBA" id="ARBA00031350"/>
    </source>
</evidence>
<dbReference type="AlphaFoldDB" id="A0A7W7VJY1"/>
<dbReference type="Pfam" id="PF01135">
    <property type="entry name" value="PCMT"/>
    <property type="match status" value="1"/>
</dbReference>
<sequence length="386" mass="42490">MTAEEPQQGLREILLACGVSPEWMKAFEAAPRELFLPEVMWPFDNGRDLVVSRPREPERWRRWADTDVPITTQWNDGRHTGTAPGEERTSSSSAPSLVFTMFADLSVDEGMRVLEVGTGTGWCAALLSARLGESNVVSVEVDEAVAVRAREALSAAGWHPEVVVGDGLLGWPRRAPYDRVLVTAAVREVPRAWIEQTRPGGVIVVPWGTRHSYQDAIARLVVGEDGTASGHFTRLARFMQIRSHRLEVRSADYIPGNAWPDDTRASATGLTASKIVGDPTTTFVLSLLLPDCVRVPGRNADGTRGMWLYGLGDRSWAAVFFGEDSRVFQGGPRNLWDEVEAAHRWWSEQGQPGYEKFGLTITGDARQETWLGDPSTPVPNTASAVQ</sequence>
<comment type="similarity">
    <text evidence="2">Belongs to the methyltransferase superfamily. L-isoaspartyl/D-aspartyl protein methyltransferase family.</text>
</comment>
<dbReference type="PANTHER" id="PTHR11579:SF0">
    <property type="entry name" value="PROTEIN-L-ISOASPARTATE(D-ASPARTATE) O-METHYLTRANSFERASE"/>
    <property type="match status" value="1"/>
</dbReference>
<dbReference type="GO" id="GO:0032259">
    <property type="term" value="P:methylation"/>
    <property type="evidence" value="ECO:0007669"/>
    <property type="project" value="UniProtKB-KW"/>
</dbReference>
<dbReference type="Proteomes" id="UP000552644">
    <property type="component" value="Unassembled WGS sequence"/>
</dbReference>
<keyword evidence="8" id="KW-0949">S-adenosyl-L-methionine</keyword>
<reference evidence="13 14" key="1">
    <citation type="submission" date="2020-08" db="EMBL/GenBank/DDBJ databases">
        <title>Genomic Encyclopedia of Type Strains, Phase III (KMG-III): the genomes of soil and plant-associated and newly described type strains.</title>
        <authorList>
            <person name="Whitman W."/>
        </authorList>
    </citation>
    <scope>NUCLEOTIDE SEQUENCE [LARGE SCALE GENOMIC DNA]</scope>
    <source>
        <strain evidence="13 14">CECT 8840</strain>
    </source>
</reference>
<comment type="subcellular location">
    <subcellularLocation>
        <location evidence="1">Cytoplasm</location>
    </subcellularLocation>
</comment>
<evidence type="ECO:0000256" key="9">
    <source>
        <dbReference type="ARBA" id="ARBA00030757"/>
    </source>
</evidence>
<dbReference type="SUPFAM" id="SSF53335">
    <property type="entry name" value="S-adenosyl-L-methionine-dependent methyltransferases"/>
    <property type="match status" value="1"/>
</dbReference>